<evidence type="ECO:0000313" key="2">
    <source>
        <dbReference type="EMBL" id="CAI9781336.1"/>
    </source>
</evidence>
<sequence>MGNCNFVFTASWRSFLLWEINFIVYFSFYMYFELGLPMPLLVKASLLLQNVVPVLCTDLEGNLSEDGNCYWRSYSTCSISCLECYRSSNHHSSWYGIGIGAVWSSSSCNVLERKVFRIISVSKYSPTGFWRKNHPLTCDWRCKARLFLK</sequence>
<name>A0AAD2A4J1_9LAMI</name>
<dbReference type="AlphaFoldDB" id="A0AAD2A4J1"/>
<dbReference type="EMBL" id="OU503053">
    <property type="protein sequence ID" value="CAI9781336.1"/>
    <property type="molecule type" value="Genomic_DNA"/>
</dbReference>
<feature type="transmembrane region" description="Helical" evidence="1">
    <location>
        <begin position="15"/>
        <end position="32"/>
    </location>
</feature>
<protein>
    <submittedName>
        <fullName evidence="2">Uncharacterized protein</fullName>
    </submittedName>
</protein>
<organism evidence="2 3">
    <name type="scientific">Fraxinus pennsylvanica</name>
    <dbReference type="NCBI Taxonomy" id="56036"/>
    <lineage>
        <taxon>Eukaryota</taxon>
        <taxon>Viridiplantae</taxon>
        <taxon>Streptophyta</taxon>
        <taxon>Embryophyta</taxon>
        <taxon>Tracheophyta</taxon>
        <taxon>Spermatophyta</taxon>
        <taxon>Magnoliopsida</taxon>
        <taxon>eudicotyledons</taxon>
        <taxon>Gunneridae</taxon>
        <taxon>Pentapetalae</taxon>
        <taxon>asterids</taxon>
        <taxon>lamiids</taxon>
        <taxon>Lamiales</taxon>
        <taxon>Oleaceae</taxon>
        <taxon>Oleeae</taxon>
        <taxon>Fraxinus</taxon>
    </lineage>
</organism>
<gene>
    <name evidence="2" type="ORF">FPE_LOCUS28766</name>
</gene>
<reference evidence="2" key="1">
    <citation type="submission" date="2023-05" db="EMBL/GenBank/DDBJ databases">
        <authorList>
            <person name="Huff M."/>
        </authorList>
    </citation>
    <scope>NUCLEOTIDE SEQUENCE</scope>
</reference>
<evidence type="ECO:0000313" key="3">
    <source>
        <dbReference type="Proteomes" id="UP000834106"/>
    </source>
</evidence>
<accession>A0AAD2A4J1</accession>
<keyword evidence="3" id="KW-1185">Reference proteome</keyword>
<proteinExistence type="predicted"/>
<evidence type="ECO:0000256" key="1">
    <source>
        <dbReference type="SAM" id="Phobius"/>
    </source>
</evidence>
<dbReference type="Proteomes" id="UP000834106">
    <property type="component" value="Chromosome 18"/>
</dbReference>
<keyword evidence="1" id="KW-0812">Transmembrane</keyword>
<keyword evidence="1" id="KW-0472">Membrane</keyword>
<keyword evidence="1" id="KW-1133">Transmembrane helix</keyword>